<dbReference type="NCBIfam" id="TIGR01409">
    <property type="entry name" value="TAT_signal_seq"/>
    <property type="match status" value="1"/>
</dbReference>
<protein>
    <submittedName>
        <fullName evidence="2">Uncharacterized protein</fullName>
    </submittedName>
</protein>
<dbReference type="AlphaFoldDB" id="A0A0G1HZP8"/>
<dbReference type="Proteomes" id="UP000034752">
    <property type="component" value="Unassembled WGS sequence"/>
</dbReference>
<keyword evidence="1" id="KW-0472">Membrane</keyword>
<evidence type="ECO:0000313" key="2">
    <source>
        <dbReference type="EMBL" id="KKT52606.1"/>
    </source>
</evidence>
<dbReference type="InterPro" id="IPR019546">
    <property type="entry name" value="TAT_signal_bac_arc"/>
</dbReference>
<organism evidence="2 3">
    <name type="scientific">candidate division Kazan bacterium GW2011_GWA1_44_22</name>
    <dbReference type="NCBI Taxonomy" id="1620410"/>
    <lineage>
        <taxon>Bacteria</taxon>
        <taxon>Bacteria division Kazan-3B-28</taxon>
    </lineage>
</organism>
<accession>A0A0G1HZP8</accession>
<keyword evidence="1" id="KW-0812">Transmembrane</keyword>
<evidence type="ECO:0000256" key="1">
    <source>
        <dbReference type="SAM" id="Phobius"/>
    </source>
</evidence>
<comment type="caution">
    <text evidence="2">The sequence shown here is derived from an EMBL/GenBank/DDBJ whole genome shotgun (WGS) entry which is preliminary data.</text>
</comment>
<feature type="transmembrane region" description="Helical" evidence="1">
    <location>
        <begin position="96"/>
        <end position="114"/>
    </location>
</feature>
<feature type="transmembrane region" description="Helical" evidence="1">
    <location>
        <begin position="70"/>
        <end position="90"/>
    </location>
</feature>
<proteinExistence type="predicted"/>
<feature type="transmembrane region" description="Helical" evidence="1">
    <location>
        <begin position="153"/>
        <end position="171"/>
    </location>
</feature>
<keyword evidence="1" id="KW-1133">Transmembrane helix</keyword>
<gene>
    <name evidence="2" type="ORF">VE96_C0013G0004</name>
</gene>
<dbReference type="EMBL" id="LCIJ01000013">
    <property type="protein sequence ID" value="KKT52606.1"/>
    <property type="molecule type" value="Genomic_DNA"/>
</dbReference>
<sequence>MRKFSSLFLFWVTGLALFVSITGILAKLDLSARFFQILFAPVTLYLCVNSITHVLNGSPFLDRKNGWMRILLYYSFIVTTTVVVVSFLSSNTLPEIISSLVFSPLAIYFLLMVLPQPLPAIDLSITPKSDIKQDYPKDTLMPSPKLDVNRRDFLKLIGSAGVLAFIFSLFTKKAAIPFFANISDIGTVAVKNLSGSKIDPAEKSPTDGYYISEVDDATSISYFGFINKGSQWYIMRQDIDGAFRYARGDSSFSASWANRENLNYDRFDNVFTRMNE</sequence>
<feature type="transmembrane region" description="Helical" evidence="1">
    <location>
        <begin position="36"/>
        <end position="58"/>
    </location>
</feature>
<name>A0A0G1HZP8_UNCK3</name>
<evidence type="ECO:0000313" key="3">
    <source>
        <dbReference type="Proteomes" id="UP000034752"/>
    </source>
</evidence>
<reference evidence="2 3" key="1">
    <citation type="journal article" date="2015" name="Nature">
        <title>rRNA introns, odd ribosomes, and small enigmatic genomes across a large radiation of phyla.</title>
        <authorList>
            <person name="Brown C.T."/>
            <person name="Hug L.A."/>
            <person name="Thomas B.C."/>
            <person name="Sharon I."/>
            <person name="Castelle C.J."/>
            <person name="Singh A."/>
            <person name="Wilkins M.J."/>
            <person name="Williams K.H."/>
            <person name="Banfield J.F."/>
        </authorList>
    </citation>
    <scope>NUCLEOTIDE SEQUENCE [LARGE SCALE GENOMIC DNA]</scope>
</reference>